<evidence type="ECO:0000313" key="3">
    <source>
        <dbReference type="Proteomes" id="UP000236291"/>
    </source>
</evidence>
<dbReference type="Proteomes" id="UP000236291">
    <property type="component" value="Unassembled WGS sequence"/>
</dbReference>
<evidence type="ECO:0000313" key="2">
    <source>
        <dbReference type="EMBL" id="PNX78436.1"/>
    </source>
</evidence>
<gene>
    <name evidence="2" type="ORF">L195_g034414</name>
</gene>
<name>A0A2K3LIT8_TRIPR</name>
<keyword evidence="1" id="KW-1133">Transmembrane helix</keyword>
<accession>A0A2K3LIT8</accession>
<reference evidence="2 3" key="2">
    <citation type="journal article" date="2017" name="Front. Plant Sci.">
        <title>Gene Classification and Mining of Molecular Markers Useful in Red Clover (Trifolium pratense) Breeding.</title>
        <authorList>
            <person name="Istvanek J."/>
            <person name="Dluhosova J."/>
            <person name="Dluhos P."/>
            <person name="Patkova L."/>
            <person name="Nedelnik J."/>
            <person name="Repkova J."/>
        </authorList>
    </citation>
    <scope>NUCLEOTIDE SEQUENCE [LARGE SCALE GENOMIC DNA]</scope>
    <source>
        <strain evidence="3">cv. Tatra</strain>
        <tissue evidence="2">Young leaves</tissue>
    </source>
</reference>
<reference evidence="2 3" key="1">
    <citation type="journal article" date="2014" name="Am. J. Bot.">
        <title>Genome assembly and annotation for red clover (Trifolium pratense; Fabaceae).</title>
        <authorList>
            <person name="Istvanek J."/>
            <person name="Jaros M."/>
            <person name="Krenek A."/>
            <person name="Repkova J."/>
        </authorList>
    </citation>
    <scope>NUCLEOTIDE SEQUENCE [LARGE SCALE GENOMIC DNA]</scope>
    <source>
        <strain evidence="3">cv. Tatra</strain>
        <tissue evidence="2">Young leaves</tissue>
    </source>
</reference>
<organism evidence="2 3">
    <name type="scientific">Trifolium pratense</name>
    <name type="common">Red clover</name>
    <dbReference type="NCBI Taxonomy" id="57577"/>
    <lineage>
        <taxon>Eukaryota</taxon>
        <taxon>Viridiplantae</taxon>
        <taxon>Streptophyta</taxon>
        <taxon>Embryophyta</taxon>
        <taxon>Tracheophyta</taxon>
        <taxon>Spermatophyta</taxon>
        <taxon>Magnoliopsida</taxon>
        <taxon>eudicotyledons</taxon>
        <taxon>Gunneridae</taxon>
        <taxon>Pentapetalae</taxon>
        <taxon>rosids</taxon>
        <taxon>fabids</taxon>
        <taxon>Fabales</taxon>
        <taxon>Fabaceae</taxon>
        <taxon>Papilionoideae</taxon>
        <taxon>50 kb inversion clade</taxon>
        <taxon>NPAAA clade</taxon>
        <taxon>Hologalegina</taxon>
        <taxon>IRL clade</taxon>
        <taxon>Trifolieae</taxon>
        <taxon>Trifolium</taxon>
    </lineage>
</organism>
<evidence type="ECO:0000256" key="1">
    <source>
        <dbReference type="SAM" id="Phobius"/>
    </source>
</evidence>
<comment type="caution">
    <text evidence="2">The sequence shown here is derived from an EMBL/GenBank/DDBJ whole genome shotgun (WGS) entry which is preliminary data.</text>
</comment>
<keyword evidence="1" id="KW-0812">Transmembrane</keyword>
<keyword evidence="1" id="KW-0472">Membrane</keyword>
<dbReference type="EMBL" id="ASHM01034112">
    <property type="protein sequence ID" value="PNX78436.1"/>
    <property type="molecule type" value="Genomic_DNA"/>
</dbReference>
<proteinExistence type="predicted"/>
<dbReference type="AlphaFoldDB" id="A0A2K3LIT8"/>
<feature type="non-terminal residue" evidence="2">
    <location>
        <position position="1"/>
    </location>
</feature>
<feature type="transmembrane region" description="Helical" evidence="1">
    <location>
        <begin position="6"/>
        <end position="24"/>
    </location>
</feature>
<protein>
    <submittedName>
        <fullName evidence="2">Uncharacterized protein</fullName>
    </submittedName>
</protein>
<sequence length="49" mass="5450">LGEGVLVWTVEILVGLFFLVVPSFKSVLLCPEVDGCFEEFFVDDENSIV</sequence>